<reference evidence="4" key="1">
    <citation type="submission" date="2020-05" db="UniProtKB">
        <authorList>
            <consortium name="EnsemblMetazoa"/>
        </authorList>
    </citation>
    <scope>IDENTIFICATION</scope>
    <source>
        <strain evidence="4">FUMOZ</strain>
    </source>
</reference>
<dbReference type="AlphaFoldDB" id="A0A182S4F7"/>
<dbReference type="InterPro" id="IPR004210">
    <property type="entry name" value="BESS_motif"/>
</dbReference>
<evidence type="ECO:0000259" key="2">
    <source>
        <dbReference type="PROSITE" id="PS51029"/>
    </source>
</evidence>
<feature type="domain" description="BESS" evidence="3">
    <location>
        <begin position="254"/>
        <end position="293"/>
    </location>
</feature>
<proteinExistence type="predicted"/>
<evidence type="ECO:0000259" key="3">
    <source>
        <dbReference type="PROSITE" id="PS51031"/>
    </source>
</evidence>
<name>A0A182S4F7_ANOFN</name>
<sequence length="305" mass="35440">MSNKLIGKCTGPRLSHVEYKRPKSFEMNLISEIKKKPQLQTIARFKGQNNRREVIEAWGEISRTLGVPAHVCRNRWNKLLVAFDNQRAMRESKDGYKIRPLNWPYYDHMTFLLKRKHLFRSQKTDDTLEVSVEDSKFETKTELVESPKVPNLPDGDERVESVEDPNIFQEVAVQPLPARNHAITLETTRKEEQPLLRIARVCSMQAGTITTEPFTITDNYPSPAQFVRSFTVDNHDEGTSHTYDGGSHLSCRAVDSNEQFLMSCYTTMERLSRRRNALVRLKIQQLMYDAEFADDFETRHFANNR</sequence>
<dbReference type="Pfam" id="PF10545">
    <property type="entry name" value="MADF_DNA_bdg"/>
    <property type="match status" value="1"/>
</dbReference>
<dbReference type="InterPro" id="IPR006578">
    <property type="entry name" value="MADF-dom"/>
</dbReference>
<accession>A0A182S4F7</accession>
<dbReference type="PROSITE" id="PS51029">
    <property type="entry name" value="MADF"/>
    <property type="match status" value="1"/>
</dbReference>
<keyword evidence="1" id="KW-0539">Nucleus</keyword>
<comment type="subcellular location">
    <subcellularLocation>
        <location evidence="1">Nucleus</location>
    </subcellularLocation>
</comment>
<dbReference type="EnsemblMetazoa" id="AFUN015268-RA">
    <property type="protein sequence ID" value="AFUN015268-PA"/>
    <property type="gene ID" value="AFUN015268"/>
</dbReference>
<evidence type="ECO:0000313" key="4">
    <source>
        <dbReference type="EnsemblMetazoa" id="AFUN015268-PA"/>
    </source>
</evidence>
<evidence type="ECO:0000256" key="1">
    <source>
        <dbReference type="PROSITE-ProRule" id="PRU00371"/>
    </source>
</evidence>
<dbReference type="PROSITE" id="PS51031">
    <property type="entry name" value="BESS"/>
    <property type="match status" value="1"/>
</dbReference>
<dbReference type="GO" id="GO:0006357">
    <property type="term" value="P:regulation of transcription by RNA polymerase II"/>
    <property type="evidence" value="ECO:0007669"/>
    <property type="project" value="TreeGrafter"/>
</dbReference>
<organism evidence="4">
    <name type="scientific">Anopheles funestus</name>
    <name type="common">African malaria mosquito</name>
    <dbReference type="NCBI Taxonomy" id="62324"/>
    <lineage>
        <taxon>Eukaryota</taxon>
        <taxon>Metazoa</taxon>
        <taxon>Ecdysozoa</taxon>
        <taxon>Arthropoda</taxon>
        <taxon>Hexapoda</taxon>
        <taxon>Insecta</taxon>
        <taxon>Pterygota</taxon>
        <taxon>Neoptera</taxon>
        <taxon>Endopterygota</taxon>
        <taxon>Diptera</taxon>
        <taxon>Nematocera</taxon>
        <taxon>Culicoidea</taxon>
        <taxon>Culicidae</taxon>
        <taxon>Anophelinae</taxon>
        <taxon>Anopheles</taxon>
    </lineage>
</organism>
<dbReference type="Pfam" id="PF02944">
    <property type="entry name" value="BESS"/>
    <property type="match status" value="1"/>
</dbReference>
<feature type="domain" description="MADF" evidence="2">
    <location>
        <begin position="28"/>
        <end position="117"/>
    </location>
</feature>
<dbReference type="GO" id="GO:0005634">
    <property type="term" value="C:nucleus"/>
    <property type="evidence" value="ECO:0007669"/>
    <property type="project" value="UniProtKB-SubCell"/>
</dbReference>
<dbReference type="GO" id="GO:0005667">
    <property type="term" value="C:transcription regulator complex"/>
    <property type="evidence" value="ECO:0007669"/>
    <property type="project" value="TreeGrafter"/>
</dbReference>
<dbReference type="STRING" id="62324.A0A182S4F7"/>
<dbReference type="VEuPathDB" id="VectorBase:AFUN2_002031"/>
<dbReference type="InterPro" id="IPR039353">
    <property type="entry name" value="TF_Adf1"/>
</dbReference>
<dbReference type="PANTHER" id="PTHR12243">
    <property type="entry name" value="MADF DOMAIN TRANSCRIPTION FACTOR"/>
    <property type="match status" value="1"/>
</dbReference>
<dbReference type="PANTHER" id="PTHR12243:SF67">
    <property type="entry name" value="COREPRESSOR OF PANGOLIN, ISOFORM A-RELATED"/>
    <property type="match status" value="1"/>
</dbReference>
<dbReference type="GO" id="GO:0003677">
    <property type="term" value="F:DNA binding"/>
    <property type="evidence" value="ECO:0007669"/>
    <property type="project" value="InterPro"/>
</dbReference>
<dbReference type="VEuPathDB" id="VectorBase:AFUN015268"/>
<dbReference type="SMART" id="SM00595">
    <property type="entry name" value="MADF"/>
    <property type="match status" value="1"/>
</dbReference>
<protein>
    <recommendedName>
        <fullName evidence="5">MADF domain-containing protein</fullName>
    </recommendedName>
</protein>
<evidence type="ECO:0008006" key="5">
    <source>
        <dbReference type="Google" id="ProtNLM"/>
    </source>
</evidence>